<dbReference type="InterPro" id="IPR005202">
    <property type="entry name" value="TF_GRAS"/>
</dbReference>
<evidence type="ECO:0000256" key="1">
    <source>
        <dbReference type="ARBA" id="ARBA00023015"/>
    </source>
</evidence>
<organism evidence="4 5">
    <name type="scientific">Abeliophyllum distichum</name>
    <dbReference type="NCBI Taxonomy" id="126358"/>
    <lineage>
        <taxon>Eukaryota</taxon>
        <taxon>Viridiplantae</taxon>
        <taxon>Streptophyta</taxon>
        <taxon>Embryophyta</taxon>
        <taxon>Tracheophyta</taxon>
        <taxon>Spermatophyta</taxon>
        <taxon>Magnoliopsida</taxon>
        <taxon>eudicotyledons</taxon>
        <taxon>Gunneridae</taxon>
        <taxon>Pentapetalae</taxon>
        <taxon>asterids</taxon>
        <taxon>lamiids</taxon>
        <taxon>Lamiales</taxon>
        <taxon>Oleaceae</taxon>
        <taxon>Forsythieae</taxon>
        <taxon>Abeliophyllum</taxon>
    </lineage>
</organism>
<keyword evidence="2" id="KW-0804">Transcription</keyword>
<dbReference type="PROSITE" id="PS50985">
    <property type="entry name" value="GRAS"/>
    <property type="match status" value="1"/>
</dbReference>
<gene>
    <name evidence="4" type="ORF">Adt_16079</name>
</gene>
<name>A0ABD1TCM6_9LAMI</name>
<comment type="caution">
    <text evidence="4">The sequence shown here is derived from an EMBL/GenBank/DDBJ whole genome shotgun (WGS) entry which is preliminary data.</text>
</comment>
<protein>
    <submittedName>
        <fullName evidence="4">DELLA protein RGL2</fullName>
    </submittedName>
</protein>
<dbReference type="Proteomes" id="UP001604336">
    <property type="component" value="Unassembled WGS sequence"/>
</dbReference>
<dbReference type="Pfam" id="PF03514">
    <property type="entry name" value="GRAS"/>
    <property type="match status" value="1"/>
</dbReference>
<sequence length="576" mass="65412">MAKTLFSSFHFNDTEDDCDPPLGYGKEAAVTKCQEVPWSDMEDCAFMDLFSSSYGSCQENSMEEKSELFENQQPDDFKQNDFCHKILHSEIQPNFDARNHGEDIHSQVSGLGKPLEDKALSFSAASLELLANYERGFKKTREEAFNDLSYENNVGHQKLTMEEILRVAGERFIQFSTKKEDGISMFIHPYGSSLSGLSIDEARDVELVYILLVAAENVGCQHFDFASKMITRCLWMASDSGTPVQRIAYYFAIALQERIYRETGRIMSEKIKQSMKCLALETNITFLASHQELPFTQVMQFAGIQCIIENVTTATKIHLVDLQIRSGIQWTALMQGLSEWHEHPIKSLKLTAVGTTDQLYIEATGQRLLSFAESLNLPFSFKAVYLTDMKDFKEDLLNIEAGETVVVYSFLILRTMVSRPGCIENLMGAIRRLRPVLMVLVEVDVNHNSPSFVDRFIEALLFYSSYFDCLEDCMERSSQSRMNLEGIYFGQGILNIVATEGQERTNRNVKTDVWRAFFARFGMIEIGLSESSWYQANLVLKQFVHGSSCTLEHNGKGLVVGWKGTPIHSLTTWKFS</sequence>
<feature type="region of interest" description="SAW" evidence="3">
    <location>
        <begin position="498"/>
        <end position="574"/>
    </location>
</feature>
<keyword evidence="5" id="KW-1185">Reference proteome</keyword>
<dbReference type="EMBL" id="JBFOLK010000005">
    <property type="protein sequence ID" value="KAL2510479.1"/>
    <property type="molecule type" value="Genomic_DNA"/>
</dbReference>
<comment type="similarity">
    <text evidence="3">Belongs to the GRAS family.</text>
</comment>
<feature type="region of interest" description="Leucine repeat II (LRII)" evidence="3">
    <location>
        <begin position="363"/>
        <end position="395"/>
    </location>
</feature>
<evidence type="ECO:0000313" key="4">
    <source>
        <dbReference type="EMBL" id="KAL2510479.1"/>
    </source>
</evidence>
<evidence type="ECO:0000313" key="5">
    <source>
        <dbReference type="Proteomes" id="UP001604336"/>
    </source>
</evidence>
<evidence type="ECO:0000256" key="2">
    <source>
        <dbReference type="ARBA" id="ARBA00023163"/>
    </source>
</evidence>
<dbReference type="PANTHER" id="PTHR31636">
    <property type="entry name" value="OSJNBA0084A10.13 PROTEIN-RELATED"/>
    <property type="match status" value="1"/>
</dbReference>
<comment type="caution">
    <text evidence="3">Lacks conserved residue(s) required for the propagation of feature annotation.</text>
</comment>
<proteinExistence type="inferred from homology"/>
<dbReference type="AlphaFoldDB" id="A0ABD1TCM6"/>
<keyword evidence="1" id="KW-0805">Transcription regulation</keyword>
<accession>A0ABD1TCM6</accession>
<evidence type="ECO:0000256" key="3">
    <source>
        <dbReference type="PROSITE-ProRule" id="PRU01191"/>
    </source>
</evidence>
<reference evidence="5" key="1">
    <citation type="submission" date="2024-07" db="EMBL/GenBank/DDBJ databases">
        <title>Two chromosome-level genome assemblies of Korean endemic species Abeliophyllum distichum and Forsythia ovata (Oleaceae).</title>
        <authorList>
            <person name="Jang H."/>
        </authorList>
    </citation>
    <scope>NUCLEOTIDE SEQUENCE [LARGE SCALE GENOMIC DNA]</scope>
</reference>